<evidence type="ECO:0000256" key="1">
    <source>
        <dbReference type="ARBA" id="ARBA00006641"/>
    </source>
</evidence>
<evidence type="ECO:0000256" key="3">
    <source>
        <dbReference type="ARBA" id="ARBA00022670"/>
    </source>
</evidence>
<keyword evidence="8" id="KW-1185">Reference proteome</keyword>
<dbReference type="NCBIfam" id="NF009676">
    <property type="entry name" value="PRK13197.1"/>
    <property type="match status" value="1"/>
</dbReference>
<evidence type="ECO:0000256" key="6">
    <source>
        <dbReference type="PROSITE-ProRule" id="PRU10077"/>
    </source>
</evidence>
<keyword evidence="4" id="KW-0378">Hydrolase</keyword>
<dbReference type="PANTHER" id="PTHR23402:SF1">
    <property type="entry name" value="PYROGLUTAMYL-PEPTIDASE I"/>
    <property type="match status" value="1"/>
</dbReference>
<dbReference type="Gene3D" id="3.40.630.20">
    <property type="entry name" value="Peptidase C15, pyroglutamyl peptidase I-like"/>
    <property type="match status" value="1"/>
</dbReference>
<dbReference type="GO" id="GO:0006508">
    <property type="term" value="P:proteolysis"/>
    <property type="evidence" value="ECO:0007669"/>
    <property type="project" value="UniProtKB-KW"/>
</dbReference>
<feature type="active site" evidence="6">
    <location>
        <position position="142"/>
    </location>
</feature>
<keyword evidence="3" id="KW-0645">Protease</keyword>
<evidence type="ECO:0000313" key="8">
    <source>
        <dbReference type="Proteomes" id="UP000054078"/>
    </source>
</evidence>
<dbReference type="SUPFAM" id="SSF53182">
    <property type="entry name" value="Pyrrolidone carboxyl peptidase (pyroglutamate aminopeptidase)"/>
    <property type="match status" value="1"/>
</dbReference>
<dbReference type="AlphaFoldDB" id="A0A100YUG4"/>
<reference evidence="7 8" key="1">
    <citation type="submission" date="2015-12" db="EMBL/GenBank/DDBJ databases">
        <title>Draft Genome Sequence of Olsenella scatoligenes SK9K4T; a Producer of 3-Methylindole- (skatole) and 4-Methylphenol- (p-cresol) Isolated from Pig Feces.</title>
        <authorList>
            <person name="Li X."/>
            <person name="Borg B."/>
            <person name="Canibe N."/>
        </authorList>
    </citation>
    <scope>NUCLEOTIDE SEQUENCE [LARGE SCALE GENOMIC DNA]</scope>
    <source>
        <strain evidence="7 8">SK9K4</strain>
    </source>
</reference>
<dbReference type="PRINTS" id="PR00706">
    <property type="entry name" value="PYROGLUPTASE"/>
</dbReference>
<dbReference type="RefSeq" id="WP_059055867.1">
    <property type="nucleotide sequence ID" value="NZ_LOJF01000012.1"/>
</dbReference>
<dbReference type="PANTHER" id="PTHR23402">
    <property type="entry name" value="PROTEASE FAMILY C15 PYROGLUTAMYL-PEPTIDASE I-RELATED"/>
    <property type="match status" value="1"/>
</dbReference>
<dbReference type="OrthoDB" id="9779738at2"/>
<protein>
    <recommendedName>
        <fullName evidence="6">Pyroglutamyl-peptidase I</fullName>
        <ecNumber evidence="6">3.4.19.3</ecNumber>
    </recommendedName>
</protein>
<dbReference type="PROSITE" id="PS01334">
    <property type="entry name" value="PYRASE_CYS"/>
    <property type="match status" value="1"/>
</dbReference>
<dbReference type="InterPro" id="IPR036440">
    <property type="entry name" value="Peptidase_C15-like_sf"/>
</dbReference>
<dbReference type="GO" id="GO:0016920">
    <property type="term" value="F:pyroglutamyl-peptidase activity"/>
    <property type="evidence" value="ECO:0007669"/>
    <property type="project" value="UniProtKB-EC"/>
</dbReference>
<gene>
    <name evidence="7" type="ORF">AUL39_09965</name>
</gene>
<dbReference type="Proteomes" id="UP000054078">
    <property type="component" value="Unassembled WGS sequence"/>
</dbReference>
<evidence type="ECO:0000313" key="7">
    <source>
        <dbReference type="EMBL" id="KUH57632.1"/>
    </source>
</evidence>
<dbReference type="InterPro" id="IPR029762">
    <property type="entry name" value="PGP-I_bact-type"/>
</dbReference>
<dbReference type="EMBL" id="LOJF01000012">
    <property type="protein sequence ID" value="KUH57632.1"/>
    <property type="molecule type" value="Genomic_DNA"/>
</dbReference>
<dbReference type="STRING" id="1299998.AUL39_09965"/>
<comment type="similarity">
    <text evidence="1">Belongs to the peptidase C15 family.</text>
</comment>
<evidence type="ECO:0000256" key="2">
    <source>
        <dbReference type="ARBA" id="ARBA00022490"/>
    </source>
</evidence>
<dbReference type="PIRSF" id="PIRSF015592">
    <property type="entry name" value="Prld-crbxl_pptds"/>
    <property type="match status" value="1"/>
</dbReference>
<dbReference type="InterPro" id="IPR000816">
    <property type="entry name" value="Peptidase_C15"/>
</dbReference>
<evidence type="ECO:0000256" key="4">
    <source>
        <dbReference type="ARBA" id="ARBA00022801"/>
    </source>
</evidence>
<dbReference type="InterPro" id="IPR033694">
    <property type="entry name" value="PGPEP1_Cys_AS"/>
</dbReference>
<dbReference type="CDD" id="cd00501">
    <property type="entry name" value="Peptidase_C15"/>
    <property type="match status" value="1"/>
</dbReference>
<proteinExistence type="inferred from homology"/>
<keyword evidence="5" id="KW-0788">Thiol protease</keyword>
<dbReference type="InterPro" id="IPR016125">
    <property type="entry name" value="Peptidase_C15-like"/>
</dbReference>
<evidence type="ECO:0000256" key="5">
    <source>
        <dbReference type="ARBA" id="ARBA00022807"/>
    </source>
</evidence>
<dbReference type="GO" id="GO:0005829">
    <property type="term" value="C:cytosol"/>
    <property type="evidence" value="ECO:0007669"/>
    <property type="project" value="InterPro"/>
</dbReference>
<dbReference type="NCBIfam" id="TIGR00504">
    <property type="entry name" value="pyro_pdase"/>
    <property type="match status" value="1"/>
</dbReference>
<comment type="catalytic activity">
    <reaction evidence="6">
        <text>Release of an N-terminal pyroglutamyl group from a polypeptide, the second amino acid generally not being Pro.</text>
        <dbReference type="EC" id="3.4.19.3"/>
    </reaction>
</comment>
<accession>A0A100YUG4</accession>
<dbReference type="EC" id="3.4.19.3" evidence="6"/>
<comment type="caution">
    <text evidence="7">The sequence shown here is derived from an EMBL/GenBank/DDBJ whole genome shotgun (WGS) entry which is preliminary data.</text>
</comment>
<sequence length="204" mass="21342">MEKILVTGFEPFGGEKTNPSWEVVKALPQVIVGHAVVRECIPVSFRRGPAAVLEAIQRENPSIVLCVGQAGGRAKVTPEFVGINYADARIPDNDGEQPQATRLLADAPDAHFSTLPVRAMAQAMVDAGVPAAVSYSAGTYVCNAVLFSVLDALAASQSTARAGFVHVPNSPEQACHLAKATPSMSVALMLQGIVSGLECVCSWG</sequence>
<organism evidence="7 8">
    <name type="scientific">Tractidigestivibacter scatoligenes</name>
    <name type="common">Olsenella scatoligenes</name>
    <dbReference type="NCBI Taxonomy" id="1299998"/>
    <lineage>
        <taxon>Bacteria</taxon>
        <taxon>Bacillati</taxon>
        <taxon>Actinomycetota</taxon>
        <taxon>Coriobacteriia</taxon>
        <taxon>Coriobacteriales</taxon>
        <taxon>Atopobiaceae</taxon>
        <taxon>Tractidigestivibacter</taxon>
    </lineage>
</organism>
<name>A0A100YUG4_TRASO</name>
<keyword evidence="2" id="KW-0963">Cytoplasm</keyword>
<dbReference type="Pfam" id="PF01470">
    <property type="entry name" value="Peptidase_C15"/>
    <property type="match status" value="1"/>
</dbReference>